<dbReference type="CDD" id="cd06558">
    <property type="entry name" value="crotonase-like"/>
    <property type="match status" value="1"/>
</dbReference>
<dbReference type="Gene3D" id="3.90.226.10">
    <property type="entry name" value="2-enoyl-CoA Hydratase, Chain A, domain 1"/>
    <property type="match status" value="1"/>
</dbReference>
<dbReference type="SUPFAM" id="SSF52096">
    <property type="entry name" value="ClpP/crotonase"/>
    <property type="match status" value="1"/>
</dbReference>
<keyword evidence="5" id="KW-1185">Reference proteome</keyword>
<dbReference type="Pfam" id="PF00378">
    <property type="entry name" value="ECH_1"/>
    <property type="match status" value="1"/>
</dbReference>
<dbReference type="GO" id="GO:0004165">
    <property type="term" value="F:delta(3)-delta(2)-enoyl-CoA isomerase activity"/>
    <property type="evidence" value="ECO:0007669"/>
    <property type="project" value="UniProtKB-EC"/>
</dbReference>
<proteinExistence type="predicted"/>
<dbReference type="PANTHER" id="PTHR11941:SF75">
    <property type="entry name" value="ENOYL-COA HYDRATASE_ISOMERASE FAMILY PROTEIN"/>
    <property type="match status" value="1"/>
</dbReference>
<evidence type="ECO:0000256" key="1">
    <source>
        <dbReference type="ARBA" id="ARBA00000452"/>
    </source>
</evidence>
<comment type="catalytic activity">
    <reaction evidence="1">
        <text>a (3Z)-enoyl-CoA = a 4-saturated (2E)-enoyl-CoA</text>
        <dbReference type="Rhea" id="RHEA:45900"/>
        <dbReference type="ChEBI" id="CHEBI:85097"/>
        <dbReference type="ChEBI" id="CHEBI:85489"/>
        <dbReference type="EC" id="5.3.3.8"/>
    </reaction>
</comment>
<dbReference type="InterPro" id="IPR001753">
    <property type="entry name" value="Enoyl-CoA_hydra/iso"/>
</dbReference>
<organism evidence="4 5">
    <name type="scientific">Malassezia nana</name>
    <dbReference type="NCBI Taxonomy" id="180528"/>
    <lineage>
        <taxon>Eukaryota</taxon>
        <taxon>Fungi</taxon>
        <taxon>Dikarya</taxon>
        <taxon>Basidiomycota</taxon>
        <taxon>Ustilaginomycotina</taxon>
        <taxon>Malasseziomycetes</taxon>
        <taxon>Malasseziales</taxon>
        <taxon>Malasseziaceae</taxon>
        <taxon>Malassezia</taxon>
    </lineage>
</organism>
<reference evidence="4" key="1">
    <citation type="submission" date="2023-03" db="EMBL/GenBank/DDBJ databases">
        <title>Mating type loci evolution in Malassezia.</title>
        <authorList>
            <person name="Coelho M.A."/>
        </authorList>
    </citation>
    <scope>NUCLEOTIDE SEQUENCE</scope>
    <source>
        <strain evidence="4">CBS 9557</strain>
    </source>
</reference>
<keyword evidence="3" id="KW-0443">Lipid metabolism</keyword>
<protein>
    <submittedName>
        <fullName evidence="4">Uncharacterized protein</fullName>
    </submittedName>
</protein>
<dbReference type="Proteomes" id="UP001213623">
    <property type="component" value="Chromosome 5"/>
</dbReference>
<gene>
    <name evidence="4" type="ORF">MNAN1_002887</name>
</gene>
<evidence type="ECO:0000256" key="2">
    <source>
        <dbReference type="ARBA" id="ARBA00000765"/>
    </source>
</evidence>
<evidence type="ECO:0000313" key="4">
    <source>
        <dbReference type="EMBL" id="WFD27879.1"/>
    </source>
</evidence>
<dbReference type="GO" id="GO:0006635">
    <property type="term" value="P:fatty acid beta-oxidation"/>
    <property type="evidence" value="ECO:0007669"/>
    <property type="project" value="TreeGrafter"/>
</dbReference>
<dbReference type="InterPro" id="IPR029045">
    <property type="entry name" value="ClpP/crotonase-like_dom_sf"/>
</dbReference>
<evidence type="ECO:0000313" key="5">
    <source>
        <dbReference type="Proteomes" id="UP001213623"/>
    </source>
</evidence>
<accession>A0AAF0J3G0</accession>
<evidence type="ECO:0000256" key="3">
    <source>
        <dbReference type="ARBA" id="ARBA00023098"/>
    </source>
</evidence>
<dbReference type="PANTHER" id="PTHR11941">
    <property type="entry name" value="ENOYL-COA HYDRATASE-RELATED"/>
    <property type="match status" value="1"/>
</dbReference>
<dbReference type="FunFam" id="3.90.226.10:FF:000049">
    <property type="entry name" value="Enoyl-CoA delta isomerase 3"/>
    <property type="match status" value="1"/>
</dbReference>
<sequence>MPTETVYRSAKDETPLVRCELHEKERVWVLYLMGQQTKDNRLTHELLRDGLLAALRDVRRQWNEWVESDEAGSGAALITTAELSSKIFSNGLDLFNALQDPCFFNEYLNPVFSELLTFPIPTIAAIGGHAFAAGFTLALAHDYRVMNAQRGYLCMNEIEFGAHIPRGMLGAIQSVVQSPVLMRQIVLEGHRFPAKEALQAGLVDATGDGQEGTLRRAWELAEQVKSRAAKNAWQVNKELIHRDVLVMQYEPPRVAKL</sequence>
<dbReference type="GO" id="GO:0005777">
    <property type="term" value="C:peroxisome"/>
    <property type="evidence" value="ECO:0007669"/>
    <property type="project" value="TreeGrafter"/>
</dbReference>
<dbReference type="EMBL" id="CP119896">
    <property type="protein sequence ID" value="WFD27879.1"/>
    <property type="molecule type" value="Genomic_DNA"/>
</dbReference>
<dbReference type="AlphaFoldDB" id="A0AAF0J3G0"/>
<comment type="catalytic activity">
    <reaction evidence="2">
        <text>a (3E)-enoyl-CoA = a 4-saturated (2E)-enoyl-CoA</text>
        <dbReference type="Rhea" id="RHEA:45228"/>
        <dbReference type="ChEBI" id="CHEBI:58521"/>
        <dbReference type="ChEBI" id="CHEBI:85097"/>
        <dbReference type="EC" id="5.3.3.8"/>
    </reaction>
</comment>
<name>A0AAF0J3G0_9BASI</name>